<evidence type="ECO:0000256" key="1">
    <source>
        <dbReference type="ARBA" id="ARBA00004613"/>
    </source>
</evidence>
<proteinExistence type="inferred from homology"/>
<keyword evidence="7 13" id="KW-0378">Hydrolase</keyword>
<dbReference type="PANTHER" id="PTHR47966">
    <property type="entry name" value="BETA-SITE APP-CLEAVING ENZYME, ISOFORM A-RELATED"/>
    <property type="match status" value="1"/>
</dbReference>
<dbReference type="PROSITE" id="PS51767">
    <property type="entry name" value="PEPTIDASE_A1"/>
    <property type="match status" value="2"/>
</dbReference>
<feature type="active site" evidence="11">
    <location>
        <position position="656"/>
    </location>
</feature>
<dbReference type="InterPro" id="IPR034164">
    <property type="entry name" value="Pepsin-like_dom"/>
</dbReference>
<feature type="transmembrane region" description="Helical" evidence="14">
    <location>
        <begin position="382"/>
        <end position="403"/>
    </location>
</feature>
<evidence type="ECO:0000256" key="13">
    <source>
        <dbReference type="RuleBase" id="RU000454"/>
    </source>
</evidence>
<name>A0AAE8ZYL9_CAEBR</name>
<evidence type="ECO:0000256" key="9">
    <source>
        <dbReference type="ARBA" id="ARBA00023157"/>
    </source>
</evidence>
<dbReference type="Proteomes" id="UP000827892">
    <property type="component" value="Chromosome V"/>
</dbReference>
<evidence type="ECO:0000256" key="4">
    <source>
        <dbReference type="ARBA" id="ARBA00022670"/>
    </source>
</evidence>
<dbReference type="GO" id="GO:0004190">
    <property type="term" value="F:aspartic-type endopeptidase activity"/>
    <property type="evidence" value="ECO:0007669"/>
    <property type="project" value="UniProtKB-KW"/>
</dbReference>
<keyword evidence="10" id="KW-0325">Glycoprotein</keyword>
<evidence type="ECO:0000256" key="8">
    <source>
        <dbReference type="ARBA" id="ARBA00023145"/>
    </source>
</evidence>
<evidence type="ECO:0000256" key="14">
    <source>
        <dbReference type="SAM" id="Phobius"/>
    </source>
</evidence>
<dbReference type="CDD" id="cd05471">
    <property type="entry name" value="pepsin_like"/>
    <property type="match status" value="2"/>
</dbReference>
<sequence>MRTLFIVLLTLLGLSSALVVQHQMVYRESRRSQMMRRGEWGAYLQHKAALRDSNPSVYASLPQNVNDYGDVEYLGNITIGTPPQPFLVVLDTGSSNLWVPGTTCDGTCKGKKTFDFSKSTTFVANNQTWVIQYEGGNAKGYLGQDTVSFGAANEQQLPVPKTTFGIATQISAEFKNDAADGILGLAFTALSVGHVTPVLINAINQGILDQPLFTVWLEHVGTATNVKGGVMTYGAIDTTNCGPVIAYQPLSSATYYQFVATSFKLGNYVQSKTYQVISDTGTSFVGGPQAVVDGMAKALGATFNQDFGSYFVPCANIKTSPTLDITIGSHVYSIDAVNYIIDIGMGDGNCFFAAFAFNNFGFGPAWILGDPFIRQYCMRTTFIALIALLGLCSAAVLQHQLIYRESQKIQMMRRGEWGAYVQHKAALRDADPAVYANVPQNVNDFGDFEYLGNITIGTPSQPFLVVLDTGSANLWVPGPTCDGSCSGKRVFDSSKSTTFQANGKPWTIQYGSGNAKGFLGEDTVAFGAATEKQLPVPSTTFGIATHISSDFKNDAAEGILGLAFTSLAVDHVVPPLINAINQGLLDQPIFTVWLEHKGAANNVGGGVFTYGALDTTNCGPVIAYQPLSSATYYQFVASKFTLGTYTIAKNYQVISDTGTSFLGGPKAVIANLAQTLGATYHSDDDSYYLPCSTNIGTLDILIGSNTYSIQPINYIIDVGMGDGTCVFAAFAFNNFGFGPAWILGDPFIRQYCNVHDLGQQRMGFAPSLQAK</sequence>
<dbReference type="FunFam" id="2.40.70.10:FF:000052">
    <property type="entry name" value="ASpartyl Protease"/>
    <property type="match status" value="1"/>
</dbReference>
<keyword evidence="5 15" id="KW-0732">Signal</keyword>
<feature type="domain" description="Peptidase A1" evidence="16">
    <location>
        <begin position="450"/>
        <end position="765"/>
    </location>
</feature>
<feature type="signal peptide" evidence="15">
    <location>
        <begin position="1"/>
        <end position="17"/>
    </location>
</feature>
<keyword evidence="3" id="KW-0964">Secreted</keyword>
<dbReference type="Pfam" id="PF00026">
    <property type="entry name" value="Asp"/>
    <property type="match status" value="2"/>
</dbReference>
<evidence type="ECO:0000256" key="5">
    <source>
        <dbReference type="ARBA" id="ARBA00022729"/>
    </source>
</evidence>
<evidence type="ECO:0000256" key="3">
    <source>
        <dbReference type="ARBA" id="ARBA00022525"/>
    </source>
</evidence>
<keyword evidence="8" id="KW-0865">Zymogen</keyword>
<evidence type="ECO:0000256" key="2">
    <source>
        <dbReference type="ARBA" id="ARBA00007447"/>
    </source>
</evidence>
<comment type="similarity">
    <text evidence="2 13">Belongs to the peptidase A1 family.</text>
</comment>
<evidence type="ECO:0000256" key="10">
    <source>
        <dbReference type="ARBA" id="ARBA00023180"/>
    </source>
</evidence>
<comment type="subcellular location">
    <subcellularLocation>
        <location evidence="1">Secreted</location>
    </subcellularLocation>
</comment>
<keyword evidence="4 13" id="KW-0645">Protease</keyword>
<evidence type="ECO:0000313" key="17">
    <source>
        <dbReference type="EMBL" id="ULT86092.1"/>
    </source>
</evidence>
<feature type="active site" evidence="11">
    <location>
        <position position="468"/>
    </location>
</feature>
<keyword evidence="14" id="KW-0472">Membrane</keyword>
<protein>
    <recommendedName>
        <fullName evidence="16">Peptidase A1 domain-containing protein</fullName>
    </recommendedName>
</protein>
<dbReference type="InterPro" id="IPR021109">
    <property type="entry name" value="Peptidase_aspartic_dom_sf"/>
</dbReference>
<reference evidence="17 18" key="1">
    <citation type="submission" date="2022-02" db="EMBL/GenBank/DDBJ databases">
        <title>Chromosome-level reference genomes for two strains of Caenorhabditis briggsae: an improved platform for comparative genomics.</title>
        <authorList>
            <person name="Stevens L."/>
            <person name="Andersen E.C."/>
        </authorList>
    </citation>
    <scope>NUCLEOTIDE SEQUENCE [LARGE SCALE GENOMIC DNA]</scope>
    <source>
        <strain evidence="17">QX1410_ONT</strain>
        <tissue evidence="17">Whole-organism</tissue>
    </source>
</reference>
<keyword evidence="14" id="KW-1133">Transmembrane helix</keyword>
<feature type="disulfide bond" evidence="12">
    <location>
        <begin position="481"/>
        <end position="485"/>
    </location>
</feature>
<evidence type="ECO:0000256" key="11">
    <source>
        <dbReference type="PIRSR" id="PIRSR601461-1"/>
    </source>
</evidence>
<feature type="chain" id="PRO_5042113479" description="Peptidase A1 domain-containing protein" evidence="15">
    <location>
        <begin position="18"/>
        <end position="771"/>
    </location>
</feature>
<dbReference type="GO" id="GO:0005576">
    <property type="term" value="C:extracellular region"/>
    <property type="evidence" value="ECO:0007669"/>
    <property type="project" value="UniProtKB-SubCell"/>
</dbReference>
<dbReference type="AlphaFoldDB" id="A0AAE8ZYL9"/>
<keyword evidence="14" id="KW-0812">Transmembrane</keyword>
<dbReference type="PANTHER" id="PTHR47966:SF30">
    <property type="entry name" value="PEPTIDASE A1 DOMAIN-CONTAINING PROTEIN"/>
    <property type="match status" value="1"/>
</dbReference>
<dbReference type="InterPro" id="IPR001969">
    <property type="entry name" value="Aspartic_peptidase_AS"/>
</dbReference>
<evidence type="ECO:0000259" key="16">
    <source>
        <dbReference type="PROSITE" id="PS51767"/>
    </source>
</evidence>
<dbReference type="FunFam" id="2.40.70.10:FF:000062">
    <property type="entry name" value="ASpartyl Protease"/>
    <property type="match status" value="2"/>
</dbReference>
<dbReference type="EMBL" id="CP090895">
    <property type="protein sequence ID" value="ULT86092.1"/>
    <property type="molecule type" value="Genomic_DNA"/>
</dbReference>
<dbReference type="FunFam" id="2.40.70.10:FF:000058">
    <property type="entry name" value="ASpartyl Protease"/>
    <property type="match status" value="1"/>
</dbReference>
<dbReference type="GO" id="GO:0006508">
    <property type="term" value="P:proteolysis"/>
    <property type="evidence" value="ECO:0007669"/>
    <property type="project" value="UniProtKB-KW"/>
</dbReference>
<accession>A0AAE8ZYL9</accession>
<dbReference type="InterPro" id="IPR033121">
    <property type="entry name" value="PEPTIDASE_A1"/>
</dbReference>
<dbReference type="PROSITE" id="PS00141">
    <property type="entry name" value="ASP_PROTEASE"/>
    <property type="match status" value="2"/>
</dbReference>
<dbReference type="Gene3D" id="2.40.70.10">
    <property type="entry name" value="Acid Proteases"/>
    <property type="match status" value="4"/>
</dbReference>
<organism evidence="17 18">
    <name type="scientific">Caenorhabditis briggsae</name>
    <dbReference type="NCBI Taxonomy" id="6238"/>
    <lineage>
        <taxon>Eukaryota</taxon>
        <taxon>Metazoa</taxon>
        <taxon>Ecdysozoa</taxon>
        <taxon>Nematoda</taxon>
        <taxon>Chromadorea</taxon>
        <taxon>Rhabditida</taxon>
        <taxon>Rhabditina</taxon>
        <taxon>Rhabditomorpha</taxon>
        <taxon>Rhabditoidea</taxon>
        <taxon>Rhabditidae</taxon>
        <taxon>Peloderinae</taxon>
        <taxon>Caenorhabditis</taxon>
    </lineage>
</organism>
<keyword evidence="9 12" id="KW-1015">Disulfide bond</keyword>
<evidence type="ECO:0000256" key="15">
    <source>
        <dbReference type="SAM" id="SignalP"/>
    </source>
</evidence>
<evidence type="ECO:0000256" key="12">
    <source>
        <dbReference type="PIRSR" id="PIRSR601461-2"/>
    </source>
</evidence>
<dbReference type="InterPro" id="IPR001461">
    <property type="entry name" value="Aspartic_peptidase_A1"/>
</dbReference>
<evidence type="ECO:0000256" key="7">
    <source>
        <dbReference type="ARBA" id="ARBA00022801"/>
    </source>
</evidence>
<feature type="domain" description="Peptidase A1" evidence="16">
    <location>
        <begin position="73"/>
        <end position="392"/>
    </location>
</feature>
<gene>
    <name evidence="17" type="ORF">L3Y34_006046</name>
</gene>
<dbReference type="PRINTS" id="PR00792">
    <property type="entry name" value="PEPSIN"/>
</dbReference>
<evidence type="ECO:0000256" key="6">
    <source>
        <dbReference type="ARBA" id="ARBA00022750"/>
    </source>
</evidence>
<evidence type="ECO:0000313" key="18">
    <source>
        <dbReference type="Proteomes" id="UP000827892"/>
    </source>
</evidence>
<dbReference type="SUPFAM" id="SSF50630">
    <property type="entry name" value="Acid proteases"/>
    <property type="match status" value="2"/>
</dbReference>
<keyword evidence="6 13" id="KW-0064">Aspartyl protease</keyword>